<evidence type="ECO:0000256" key="2">
    <source>
        <dbReference type="ARBA" id="ARBA00007362"/>
    </source>
</evidence>
<feature type="transmembrane region" description="Helical" evidence="6">
    <location>
        <begin position="111"/>
        <end position="131"/>
    </location>
</feature>
<feature type="transmembrane region" description="Helical" evidence="6">
    <location>
        <begin position="229"/>
        <end position="247"/>
    </location>
</feature>
<dbReference type="PANTHER" id="PTHR32322:SF2">
    <property type="entry name" value="EAMA DOMAIN-CONTAINING PROTEIN"/>
    <property type="match status" value="1"/>
</dbReference>
<dbReference type="Gene3D" id="1.10.3730.20">
    <property type="match status" value="1"/>
</dbReference>
<accession>I2Q189</accession>
<feature type="transmembrane region" description="Helical" evidence="6">
    <location>
        <begin position="21"/>
        <end position="41"/>
    </location>
</feature>
<dbReference type="InterPro" id="IPR037185">
    <property type="entry name" value="EmrE-like"/>
</dbReference>
<proteinExistence type="inferred from homology"/>
<gene>
    <name evidence="8" type="ORF">DesU5LDRAFT_1868</name>
</gene>
<feature type="transmembrane region" description="Helical" evidence="6">
    <location>
        <begin position="167"/>
        <end position="185"/>
    </location>
</feature>
<name>I2Q189_9BACT</name>
<keyword evidence="3 6" id="KW-0812">Transmembrane</keyword>
<dbReference type="eggNOG" id="COG0697">
    <property type="taxonomic scope" value="Bacteria"/>
</dbReference>
<evidence type="ECO:0000256" key="3">
    <source>
        <dbReference type="ARBA" id="ARBA00022692"/>
    </source>
</evidence>
<feature type="transmembrane region" description="Helical" evidence="6">
    <location>
        <begin position="81"/>
        <end position="99"/>
    </location>
</feature>
<feature type="transmembrane region" description="Helical" evidence="6">
    <location>
        <begin position="197"/>
        <end position="217"/>
    </location>
</feature>
<comment type="similarity">
    <text evidence="2">Belongs to the EamA transporter family.</text>
</comment>
<protein>
    <submittedName>
        <fullName evidence="8">DMT(Drug/metabolite transporter) superfamily permease</fullName>
    </submittedName>
</protein>
<evidence type="ECO:0000256" key="4">
    <source>
        <dbReference type="ARBA" id="ARBA00022989"/>
    </source>
</evidence>
<feature type="domain" description="EamA" evidence="7">
    <location>
        <begin position="168"/>
        <end position="300"/>
    </location>
</feature>
<dbReference type="Pfam" id="PF00892">
    <property type="entry name" value="EamA"/>
    <property type="match status" value="2"/>
</dbReference>
<feature type="domain" description="EamA" evidence="7">
    <location>
        <begin position="24"/>
        <end position="154"/>
    </location>
</feature>
<dbReference type="SUPFAM" id="SSF103481">
    <property type="entry name" value="Multidrug resistance efflux transporter EmrE"/>
    <property type="match status" value="2"/>
</dbReference>
<comment type="subcellular location">
    <subcellularLocation>
        <location evidence="1">Membrane</location>
        <topology evidence="1">Multi-pass membrane protein</topology>
    </subcellularLocation>
</comment>
<dbReference type="HOGENOM" id="CLU_033863_4_1_7"/>
<dbReference type="PANTHER" id="PTHR32322">
    <property type="entry name" value="INNER MEMBRANE TRANSPORTER"/>
    <property type="match status" value="1"/>
</dbReference>
<evidence type="ECO:0000256" key="1">
    <source>
        <dbReference type="ARBA" id="ARBA00004141"/>
    </source>
</evidence>
<evidence type="ECO:0000259" key="7">
    <source>
        <dbReference type="Pfam" id="PF00892"/>
    </source>
</evidence>
<feature type="transmembrane region" description="Helical" evidence="6">
    <location>
        <begin position="47"/>
        <end position="69"/>
    </location>
</feature>
<evidence type="ECO:0000256" key="5">
    <source>
        <dbReference type="ARBA" id="ARBA00023136"/>
    </source>
</evidence>
<keyword evidence="4 6" id="KW-1133">Transmembrane helix</keyword>
<sequence length="315" mass="33534">MVPRRTIAGRMTALPNNRLAWPAFFALVAATLLWGGSFIAMKIAMRGFSPLLVVFCRMALASAVFGLLWRRLGGFRAAKGDWPGLVFMAFCEPCLYFVFEAQALTLTQASQAAMVTALLPLLTAVVAAWVLKEKLEGKAMAGLCLAVAGVGVMSASGEATGDAPHPVLGNFLEFLAMCCAVGYIVTAKRLAARHRPLYLTAVQSFTGTVFFAPVLFFTPFPETIAPGPALAVVFLGLGVTFVAYGLYNYGVSRAPAAKAAAFINLIPVFTCLLSRFMLDETLTPAQWTGGLMALGGVALSARPGRKAPQEPSRRE</sequence>
<evidence type="ECO:0000313" key="8">
    <source>
        <dbReference type="EMBL" id="EIG53545.1"/>
    </source>
</evidence>
<feature type="transmembrane region" description="Helical" evidence="6">
    <location>
        <begin position="138"/>
        <end position="155"/>
    </location>
</feature>
<dbReference type="STRING" id="596152.DesU5LDRAFT_1868"/>
<dbReference type="InterPro" id="IPR000620">
    <property type="entry name" value="EamA_dom"/>
</dbReference>
<dbReference type="EMBL" id="JH600068">
    <property type="protein sequence ID" value="EIG53545.1"/>
    <property type="molecule type" value="Genomic_DNA"/>
</dbReference>
<dbReference type="InterPro" id="IPR050638">
    <property type="entry name" value="AA-Vitamin_Transporters"/>
</dbReference>
<organism evidence="8">
    <name type="scientific">Desulfovibrio sp. U5L</name>
    <dbReference type="NCBI Taxonomy" id="596152"/>
    <lineage>
        <taxon>Bacteria</taxon>
        <taxon>Pseudomonadati</taxon>
        <taxon>Thermodesulfobacteriota</taxon>
        <taxon>Desulfovibrionia</taxon>
        <taxon>Desulfovibrionales</taxon>
        <taxon>Desulfovibrionaceae</taxon>
        <taxon>Desulfovibrio</taxon>
    </lineage>
</organism>
<dbReference type="AlphaFoldDB" id="I2Q189"/>
<reference evidence="8" key="1">
    <citation type="submission" date="2011-11" db="EMBL/GenBank/DDBJ databases">
        <title>Improved High-Quality Draft sequence of Desulfovibrio sp. U5L.</title>
        <authorList>
            <consortium name="US DOE Joint Genome Institute"/>
            <person name="Lucas S."/>
            <person name="Han J."/>
            <person name="Lapidus A."/>
            <person name="Cheng J.-F."/>
            <person name="Goodwin L."/>
            <person name="Pitluck S."/>
            <person name="Peters L."/>
            <person name="Ovchinnikova G."/>
            <person name="Held B."/>
            <person name="Detter J.C."/>
            <person name="Han C."/>
            <person name="Tapia R."/>
            <person name="Land M."/>
            <person name="Hauser L."/>
            <person name="Kyrpides N."/>
            <person name="Ivanova N."/>
            <person name="Pagani I."/>
            <person name="Gabster J."/>
            <person name="Walker C."/>
            <person name="Stolyar S."/>
            <person name="Stahl D."/>
            <person name="Arkin A."/>
            <person name="Dehal P."/>
            <person name="Hazen T."/>
            <person name="Woyke T."/>
        </authorList>
    </citation>
    <scope>NUCLEOTIDE SEQUENCE [LARGE SCALE GENOMIC DNA]</scope>
    <source>
        <strain evidence="8">U5L</strain>
    </source>
</reference>
<keyword evidence="5 6" id="KW-0472">Membrane</keyword>
<dbReference type="GO" id="GO:0016020">
    <property type="term" value="C:membrane"/>
    <property type="evidence" value="ECO:0007669"/>
    <property type="project" value="UniProtKB-SubCell"/>
</dbReference>
<evidence type="ECO:0000256" key="6">
    <source>
        <dbReference type="SAM" id="Phobius"/>
    </source>
</evidence>